<evidence type="ECO:0000313" key="6">
    <source>
        <dbReference type="Proteomes" id="UP000284842"/>
    </source>
</evidence>
<dbReference type="STRING" id="181874.A0A409YTW7"/>
<protein>
    <recommendedName>
        <fullName evidence="3">Probable cytosolic iron-sulfur protein assembly protein 1</fullName>
    </recommendedName>
</protein>
<keyword evidence="6" id="KW-1185">Reference proteome</keyword>
<evidence type="ECO:0000256" key="4">
    <source>
        <dbReference type="PROSITE-ProRule" id="PRU00221"/>
    </source>
</evidence>
<evidence type="ECO:0000256" key="2">
    <source>
        <dbReference type="ARBA" id="ARBA00022737"/>
    </source>
</evidence>
<accession>A0A409YTW7</accession>
<gene>
    <name evidence="3" type="primary">CIA1</name>
    <name evidence="5" type="ORF">CVT24_002615</name>
</gene>
<comment type="caution">
    <text evidence="5">The sequence shown here is derived from an EMBL/GenBank/DDBJ whole genome shotgun (WGS) entry which is preliminary data.</text>
</comment>
<evidence type="ECO:0000313" key="5">
    <source>
        <dbReference type="EMBL" id="PPR06454.1"/>
    </source>
</evidence>
<evidence type="ECO:0000256" key="3">
    <source>
        <dbReference type="HAMAP-Rule" id="MF_03037"/>
    </source>
</evidence>
<organism evidence="5 6">
    <name type="scientific">Panaeolus cyanescens</name>
    <dbReference type="NCBI Taxonomy" id="181874"/>
    <lineage>
        <taxon>Eukaryota</taxon>
        <taxon>Fungi</taxon>
        <taxon>Dikarya</taxon>
        <taxon>Basidiomycota</taxon>
        <taxon>Agaricomycotina</taxon>
        <taxon>Agaricomycetes</taxon>
        <taxon>Agaricomycetidae</taxon>
        <taxon>Agaricales</taxon>
        <taxon>Agaricineae</taxon>
        <taxon>Galeropsidaceae</taxon>
        <taxon>Panaeolus</taxon>
    </lineage>
</organism>
<dbReference type="GO" id="GO:0016226">
    <property type="term" value="P:iron-sulfur cluster assembly"/>
    <property type="evidence" value="ECO:0007669"/>
    <property type="project" value="UniProtKB-UniRule"/>
</dbReference>
<dbReference type="Pfam" id="PF00400">
    <property type="entry name" value="WD40"/>
    <property type="match status" value="6"/>
</dbReference>
<feature type="repeat" description="WD" evidence="4">
    <location>
        <begin position="11"/>
        <end position="52"/>
    </location>
</feature>
<keyword evidence="1 4" id="KW-0853">WD repeat</keyword>
<dbReference type="PROSITE" id="PS50082">
    <property type="entry name" value="WD_REPEATS_2"/>
    <property type="match status" value="6"/>
</dbReference>
<keyword evidence="2" id="KW-0677">Repeat</keyword>
<proteinExistence type="inferred from homology"/>
<sequence>MSTKIVQIADLSGHQDRAWQVAWNPSKPLIASCSADKSVRMWSYTPRYTSSSAPLNFVAHPEIPTGHAKSVRTIAWSPSGTQLATGSFDANIGVWEKEPDSDQWECTSTLEGHETECKSVAFSPTGPLLASCSRDKTVWIWEVLPDGEFETISVLMEHTQDVKAVAWHPLDEVLASASYDDTVKLYIEDPTDDWFCFATLEGHTSTVWALAWSPPFGSDPYSAGTYLASASDDQTIRIWQRVAKHKFECVLVITGEEPSTPGGKQVEKRFQRSLYSISWRAKPEGWGTQSTISDSMQVDGESENVVKEANWTSLGWLACTGGDGAVWIFELELPPLPSAATNKPLPPRATLIASVEQAHDIHDVNSVAWCPTSLKPAEGSESSPPLPPMFATAGDDGHIRVWELL</sequence>
<dbReference type="InterPro" id="IPR015943">
    <property type="entry name" value="WD40/YVTN_repeat-like_dom_sf"/>
</dbReference>
<dbReference type="CDD" id="cd00200">
    <property type="entry name" value="WD40"/>
    <property type="match status" value="1"/>
</dbReference>
<dbReference type="InterPro" id="IPR019775">
    <property type="entry name" value="WD40_repeat_CS"/>
</dbReference>
<reference evidence="5 6" key="1">
    <citation type="journal article" date="2018" name="Evol. Lett.">
        <title>Horizontal gene cluster transfer increased hallucinogenic mushroom diversity.</title>
        <authorList>
            <person name="Reynolds H.T."/>
            <person name="Vijayakumar V."/>
            <person name="Gluck-Thaler E."/>
            <person name="Korotkin H.B."/>
            <person name="Matheny P.B."/>
            <person name="Slot J.C."/>
        </authorList>
    </citation>
    <scope>NUCLEOTIDE SEQUENCE [LARGE SCALE GENOMIC DNA]</scope>
    <source>
        <strain evidence="5 6">2629</strain>
    </source>
</reference>
<dbReference type="InterPro" id="IPR001680">
    <property type="entry name" value="WD40_rpt"/>
</dbReference>
<dbReference type="EMBL" id="NHTK01000648">
    <property type="protein sequence ID" value="PPR06454.1"/>
    <property type="molecule type" value="Genomic_DNA"/>
</dbReference>
<dbReference type="InterPro" id="IPR020472">
    <property type="entry name" value="WD40_PAC1"/>
</dbReference>
<dbReference type="InterPro" id="IPR036322">
    <property type="entry name" value="WD40_repeat_dom_sf"/>
</dbReference>
<feature type="repeat" description="WD" evidence="4">
    <location>
        <begin position="110"/>
        <end position="143"/>
    </location>
</feature>
<dbReference type="Gene3D" id="2.130.10.10">
    <property type="entry name" value="YVTN repeat-like/Quinoprotein amine dehydrogenase"/>
    <property type="match status" value="1"/>
</dbReference>
<feature type="repeat" description="WD" evidence="4">
    <location>
        <begin position="200"/>
        <end position="240"/>
    </location>
</feature>
<feature type="repeat" description="WD" evidence="4">
    <location>
        <begin position="64"/>
        <end position="96"/>
    </location>
</feature>
<dbReference type="SUPFAM" id="SSF50978">
    <property type="entry name" value="WD40 repeat-like"/>
    <property type="match status" value="1"/>
</dbReference>
<dbReference type="PANTHER" id="PTHR19920">
    <property type="entry name" value="WD40 PROTEIN CIAO1"/>
    <property type="match status" value="1"/>
</dbReference>
<comment type="function">
    <text evidence="3">Essential component of the cytosolic iron-sulfur (Fe/S) protein assembly machinery. Required for the maturation of extramitochondrial Fe/S proteins.</text>
</comment>
<dbReference type="AlphaFoldDB" id="A0A409YTW7"/>
<dbReference type="PANTHER" id="PTHR19920:SF0">
    <property type="entry name" value="CYTOSOLIC IRON-SULFUR PROTEIN ASSEMBLY PROTEIN CIAO1-RELATED"/>
    <property type="match status" value="1"/>
</dbReference>
<dbReference type="PRINTS" id="PR00320">
    <property type="entry name" value="GPROTEINBRPT"/>
</dbReference>
<dbReference type="InterPro" id="IPR028608">
    <property type="entry name" value="CIAO1/Cia1"/>
</dbReference>
<dbReference type="PROSITE" id="PS50294">
    <property type="entry name" value="WD_REPEATS_REGION"/>
    <property type="match status" value="5"/>
</dbReference>
<name>A0A409YTW7_9AGAR</name>
<dbReference type="OrthoDB" id="284782at2759"/>
<comment type="similarity">
    <text evidence="3">Belongs to the WD repeat CIA1 family.</text>
</comment>
<evidence type="ECO:0000256" key="1">
    <source>
        <dbReference type="ARBA" id="ARBA00022574"/>
    </source>
</evidence>
<feature type="repeat" description="WD" evidence="4">
    <location>
        <begin position="155"/>
        <end position="186"/>
    </location>
</feature>
<dbReference type="PROSITE" id="PS00678">
    <property type="entry name" value="WD_REPEATS_1"/>
    <property type="match status" value="1"/>
</dbReference>
<dbReference type="SMART" id="SM00320">
    <property type="entry name" value="WD40"/>
    <property type="match status" value="7"/>
</dbReference>
<dbReference type="Proteomes" id="UP000284842">
    <property type="component" value="Unassembled WGS sequence"/>
</dbReference>
<dbReference type="GO" id="GO:0097361">
    <property type="term" value="C:cytosolic [4Fe-4S] assembly targeting complex"/>
    <property type="evidence" value="ECO:0007669"/>
    <property type="project" value="InterPro"/>
</dbReference>
<dbReference type="InParanoid" id="A0A409YTW7"/>
<dbReference type="HAMAP" id="MF_03037">
    <property type="entry name" value="ciao1"/>
    <property type="match status" value="1"/>
</dbReference>
<feature type="repeat" description="WD" evidence="4">
    <location>
        <begin position="389"/>
        <end position="405"/>
    </location>
</feature>